<feature type="transmembrane region" description="Helical" evidence="7">
    <location>
        <begin position="6"/>
        <end position="26"/>
    </location>
</feature>
<comment type="subcellular location">
    <subcellularLocation>
        <location evidence="1">Cell membrane</location>
        <topology evidence="1">Multi-pass membrane protein</topology>
    </subcellularLocation>
</comment>
<dbReference type="GO" id="GO:0005886">
    <property type="term" value="C:plasma membrane"/>
    <property type="evidence" value="ECO:0007669"/>
    <property type="project" value="UniProtKB-SubCell"/>
</dbReference>
<gene>
    <name evidence="9" type="ORF">AB432_026440</name>
</gene>
<evidence type="ECO:0000256" key="5">
    <source>
        <dbReference type="ARBA" id="ARBA00022989"/>
    </source>
</evidence>
<dbReference type="AlphaFoldDB" id="A0A2Z4MPA5"/>
<protein>
    <submittedName>
        <fullName evidence="9">DUF421 domain-containing protein</fullName>
    </submittedName>
</protein>
<dbReference type="RefSeq" id="WP_048034834.1">
    <property type="nucleotide sequence ID" value="NZ_CP030117.1"/>
</dbReference>
<comment type="similarity">
    <text evidence="2">Belongs to the UPF0702 family.</text>
</comment>
<evidence type="ECO:0000256" key="6">
    <source>
        <dbReference type="ARBA" id="ARBA00023136"/>
    </source>
</evidence>
<evidence type="ECO:0000256" key="4">
    <source>
        <dbReference type="ARBA" id="ARBA00022692"/>
    </source>
</evidence>
<dbReference type="Gene3D" id="3.30.240.20">
    <property type="entry name" value="bsu07140 like domains"/>
    <property type="match status" value="2"/>
</dbReference>
<evidence type="ECO:0000256" key="7">
    <source>
        <dbReference type="SAM" id="Phobius"/>
    </source>
</evidence>
<dbReference type="Proteomes" id="UP000036061">
    <property type="component" value="Chromosome"/>
</dbReference>
<feature type="domain" description="YetF C-terminal" evidence="8">
    <location>
        <begin position="86"/>
        <end position="216"/>
    </location>
</feature>
<evidence type="ECO:0000256" key="3">
    <source>
        <dbReference type="ARBA" id="ARBA00022475"/>
    </source>
</evidence>
<keyword evidence="6 7" id="KW-0472">Membrane</keyword>
<keyword evidence="3" id="KW-1003">Cell membrane</keyword>
<dbReference type="PANTHER" id="PTHR34582">
    <property type="entry name" value="UPF0702 TRANSMEMBRANE PROTEIN YCAP"/>
    <property type="match status" value="1"/>
</dbReference>
<evidence type="ECO:0000256" key="1">
    <source>
        <dbReference type="ARBA" id="ARBA00004651"/>
    </source>
</evidence>
<organism evidence="9 10">
    <name type="scientific">Brevibacillus brevis</name>
    <name type="common">Bacillus brevis</name>
    <dbReference type="NCBI Taxonomy" id="1393"/>
    <lineage>
        <taxon>Bacteria</taxon>
        <taxon>Bacillati</taxon>
        <taxon>Bacillota</taxon>
        <taxon>Bacilli</taxon>
        <taxon>Bacillales</taxon>
        <taxon>Paenibacillaceae</taxon>
        <taxon>Brevibacillus</taxon>
    </lineage>
</organism>
<dbReference type="PANTHER" id="PTHR34582:SF6">
    <property type="entry name" value="UPF0702 TRANSMEMBRANE PROTEIN YCAP"/>
    <property type="match status" value="1"/>
</dbReference>
<evidence type="ECO:0000256" key="2">
    <source>
        <dbReference type="ARBA" id="ARBA00006448"/>
    </source>
</evidence>
<sequence length="239" mass="26965">MEGFGESMMVIGRVCTIIPLLLLVTLFMGKRSIGELPVFDFIIIITLGSVAGADIAEPDVRHISIAVAVLTLGVLQRVVSQLSIVFRWFGRMVTFEPTVIFSNGNFHVKSMKKIRYSLDNVLHMLREKDIFDLAEIDLAIIEANGRLTVLKKVEQQVVTKQDINIQTSSAGMSLPVIVEGKIYPDVLSYRNRDEQWLVHELKKKGIASEQVFLATINRKNKLLYTLKNEKEPQVPPLHH</sequence>
<keyword evidence="5 7" id="KW-1133">Transmembrane helix</keyword>
<evidence type="ECO:0000259" key="8">
    <source>
        <dbReference type="Pfam" id="PF04239"/>
    </source>
</evidence>
<dbReference type="EMBL" id="CP030117">
    <property type="protein sequence ID" value="AWX58360.1"/>
    <property type="molecule type" value="Genomic_DNA"/>
</dbReference>
<dbReference type="Pfam" id="PF04239">
    <property type="entry name" value="DUF421"/>
    <property type="match status" value="1"/>
</dbReference>
<dbReference type="InterPro" id="IPR007353">
    <property type="entry name" value="DUF421"/>
</dbReference>
<evidence type="ECO:0000313" key="10">
    <source>
        <dbReference type="Proteomes" id="UP000036061"/>
    </source>
</evidence>
<accession>A0A2Z4MPA5</accession>
<name>A0A2Z4MPA5_BREBE</name>
<feature type="transmembrane region" description="Helical" evidence="7">
    <location>
        <begin position="38"/>
        <end position="56"/>
    </location>
</feature>
<feature type="transmembrane region" description="Helical" evidence="7">
    <location>
        <begin position="62"/>
        <end position="86"/>
    </location>
</feature>
<evidence type="ECO:0000313" key="9">
    <source>
        <dbReference type="EMBL" id="AWX58360.1"/>
    </source>
</evidence>
<reference evidence="9 10" key="1">
    <citation type="journal article" date="2015" name="Genome Announc.">
        <title>Draft Genome Sequence of Brevibacillus brevis DZQ7, a Plant Growth-Promoting Rhizobacterium with Broad-Spectrum Antimicrobial Activity.</title>
        <authorList>
            <person name="Hou Q."/>
            <person name="Wang C."/>
            <person name="Hou X."/>
            <person name="Xia Z."/>
            <person name="Ye J."/>
            <person name="Liu K."/>
            <person name="Liu H."/>
            <person name="Wang J."/>
            <person name="Guo H."/>
            <person name="Yu X."/>
            <person name="Yang Y."/>
            <person name="Du B."/>
            <person name="Ding Y."/>
        </authorList>
    </citation>
    <scope>NUCLEOTIDE SEQUENCE [LARGE SCALE GENOMIC DNA]</scope>
    <source>
        <strain evidence="9 10">DZQ7</strain>
    </source>
</reference>
<proteinExistence type="inferred from homology"/>
<dbReference type="InterPro" id="IPR023090">
    <property type="entry name" value="UPF0702_alpha/beta_dom_sf"/>
</dbReference>
<keyword evidence="4 7" id="KW-0812">Transmembrane</keyword>